<comment type="caution">
    <text evidence="11">The sequence shown here is derived from an EMBL/GenBank/DDBJ whole genome shotgun (WGS) entry which is preliminary data.</text>
</comment>
<dbReference type="PROSITE" id="PS01124">
    <property type="entry name" value="HTH_ARAC_FAMILY_2"/>
    <property type="match status" value="1"/>
</dbReference>
<dbReference type="Pfam" id="PF12833">
    <property type="entry name" value="HTH_18"/>
    <property type="match status" value="1"/>
</dbReference>
<dbReference type="SUPFAM" id="SSF46689">
    <property type="entry name" value="Homeodomain-like"/>
    <property type="match status" value="2"/>
</dbReference>
<name>A0AAP3GCA8_BRELA</name>
<gene>
    <name evidence="11" type="ORF">O0554_15385</name>
</gene>
<dbReference type="Gene3D" id="1.10.10.60">
    <property type="entry name" value="Homeodomain-like"/>
    <property type="match status" value="2"/>
</dbReference>
<dbReference type="RefSeq" id="WP_258433974.1">
    <property type="nucleotide sequence ID" value="NZ_JANSGW010000019.1"/>
</dbReference>
<comment type="similarity">
    <text evidence="2">Belongs to the bacterial solute-binding protein 8 family.</text>
</comment>
<dbReference type="SMART" id="SM00342">
    <property type="entry name" value="HTH_ARAC"/>
    <property type="match status" value="1"/>
</dbReference>
<dbReference type="SUPFAM" id="SSF53807">
    <property type="entry name" value="Helical backbone' metal receptor"/>
    <property type="match status" value="1"/>
</dbReference>
<keyword evidence="7" id="KW-0804">Transcription</keyword>
<comment type="subcellular location">
    <subcellularLocation>
        <location evidence="1">Cell envelope</location>
    </subcellularLocation>
</comment>
<evidence type="ECO:0000259" key="9">
    <source>
        <dbReference type="PROSITE" id="PS01124"/>
    </source>
</evidence>
<dbReference type="InterPro" id="IPR018060">
    <property type="entry name" value="HTH_AraC"/>
</dbReference>
<reference evidence="11" key="1">
    <citation type="submission" date="2022-09" db="EMBL/GenBank/DDBJ databases">
        <title>Genome analysis and characterization of larvicidal activity of Brevibacillus strains.</title>
        <authorList>
            <person name="Patrusheva E.V."/>
            <person name="Izotova A.O."/>
            <person name="Toshchakov S.V."/>
            <person name="Sineoky S.P."/>
        </authorList>
    </citation>
    <scope>NUCLEOTIDE SEQUENCE</scope>
    <source>
        <strain evidence="11">VKPM_B-13247</strain>
    </source>
</reference>
<keyword evidence="5" id="KW-0805">Transcription regulation</keyword>
<feature type="domain" description="HTH araC/xylS-type" evidence="9">
    <location>
        <begin position="176"/>
        <end position="274"/>
    </location>
</feature>
<accession>A0AAP3GCA8</accession>
<dbReference type="PANTHER" id="PTHR30532">
    <property type="entry name" value="IRON III DICITRATE-BINDING PERIPLASMIC PROTEIN"/>
    <property type="match status" value="1"/>
</dbReference>
<proteinExistence type="inferred from homology"/>
<dbReference type="GO" id="GO:0003700">
    <property type="term" value="F:DNA-binding transcription factor activity"/>
    <property type="evidence" value="ECO:0007669"/>
    <property type="project" value="InterPro"/>
</dbReference>
<dbReference type="Gene3D" id="3.40.50.1980">
    <property type="entry name" value="Nitrogenase molybdenum iron protein domain"/>
    <property type="match status" value="2"/>
</dbReference>
<evidence type="ECO:0000313" key="12">
    <source>
        <dbReference type="Proteomes" id="UP001077662"/>
    </source>
</evidence>
<sequence>MKVNDHMLLWNHVFLQVIDIRFTAMEKGEKLRAYRLPVSAFLYTVRGSARIWLDREVHIAERFHIFHGGKGTSLSILAEDELDYYLILYKPILSMPCHQKVVQLMEEDNPFQYQYAFAPSYPLSLFEKMEQLNKEWHQSTARGKLQVKAIFYQFVYELLCELHQQKIDPIRPDLVAQAVRYIHEHFHEPLTLDSIAQALDCSAGHLSRLFKRKLQNSPIHYLGQVRVDRTTQMLMQTDATLQEIAERVGFPDAHSLSRSFKKYKGLSPTHFRNKLSHDWQDRELPLSLQGIAVLKNDFCLYNDNENHLRYRTGRELLMQRRTKRAVMTLVMCISLLMSACSSQANTNVSSQAPINNPTGANSDQSKEGQQAKASAKTRMVSTLKGDVEIPAEPKRVASDQYMGHLLKLGIIPVGVRSFMLSESWINKAGISKDILAGIEDLGAFPMNLEKLTYLEPDLIIGSIEENIESYQKIGTTVFLPYWEGQSTAGPLEKFRRISEIFGKQQEAEQWITEYMKKVAEARKKIDGIVKEGETVSVVQVAGKSLYVLAAEGGNYGSSTIYQMLQLPPTKKALNMKEGFESISLEVLPEYMGDHIFIYGAGDEGADQIIHSDLWRKIPAVQKGQIYMYGSFGDKGDEFVMEDPYSLELQLDTIVDVLLAKKKEKW</sequence>
<evidence type="ECO:0000256" key="2">
    <source>
        <dbReference type="ARBA" id="ARBA00008814"/>
    </source>
</evidence>
<dbReference type="InterPro" id="IPR051313">
    <property type="entry name" value="Bact_iron-sidero_bind"/>
</dbReference>
<protein>
    <submittedName>
        <fullName evidence="11">AraC family transcriptional regulator</fullName>
    </submittedName>
</protein>
<dbReference type="AlphaFoldDB" id="A0AAP3GCA8"/>
<feature type="region of interest" description="Disordered" evidence="8">
    <location>
        <begin position="350"/>
        <end position="377"/>
    </location>
</feature>
<feature type="domain" description="Fe/B12 periplasmic-binding" evidence="10">
    <location>
        <begin position="393"/>
        <end position="661"/>
    </location>
</feature>
<dbReference type="PANTHER" id="PTHR30532:SF26">
    <property type="entry name" value="IRON(3+)-HYDROXAMATE-BINDING PROTEIN FHUD"/>
    <property type="match status" value="1"/>
</dbReference>
<evidence type="ECO:0000313" key="11">
    <source>
        <dbReference type="EMBL" id="MCZ0808275.1"/>
    </source>
</evidence>
<evidence type="ECO:0000256" key="3">
    <source>
        <dbReference type="ARBA" id="ARBA00022448"/>
    </source>
</evidence>
<dbReference type="PROSITE" id="PS50983">
    <property type="entry name" value="FE_B12_PBP"/>
    <property type="match status" value="1"/>
</dbReference>
<evidence type="ECO:0000256" key="5">
    <source>
        <dbReference type="ARBA" id="ARBA00023015"/>
    </source>
</evidence>
<evidence type="ECO:0000256" key="7">
    <source>
        <dbReference type="ARBA" id="ARBA00023163"/>
    </source>
</evidence>
<dbReference type="GO" id="GO:0030288">
    <property type="term" value="C:outer membrane-bounded periplasmic space"/>
    <property type="evidence" value="ECO:0007669"/>
    <property type="project" value="TreeGrafter"/>
</dbReference>
<dbReference type="InterPro" id="IPR018062">
    <property type="entry name" value="HTH_AraC-typ_CS"/>
</dbReference>
<dbReference type="GO" id="GO:0043565">
    <property type="term" value="F:sequence-specific DNA binding"/>
    <property type="evidence" value="ECO:0007669"/>
    <property type="project" value="InterPro"/>
</dbReference>
<evidence type="ECO:0000256" key="8">
    <source>
        <dbReference type="SAM" id="MobiDB-lite"/>
    </source>
</evidence>
<dbReference type="GO" id="GO:1901678">
    <property type="term" value="P:iron coordination entity transport"/>
    <property type="evidence" value="ECO:0007669"/>
    <property type="project" value="UniProtKB-ARBA"/>
</dbReference>
<dbReference type="InterPro" id="IPR002491">
    <property type="entry name" value="ABC_transptr_periplasmic_BD"/>
</dbReference>
<keyword evidence="4" id="KW-0732">Signal</keyword>
<dbReference type="PROSITE" id="PS00041">
    <property type="entry name" value="HTH_ARAC_FAMILY_1"/>
    <property type="match status" value="1"/>
</dbReference>
<keyword evidence="3" id="KW-0813">Transport</keyword>
<dbReference type="Pfam" id="PF01497">
    <property type="entry name" value="Peripla_BP_2"/>
    <property type="match status" value="1"/>
</dbReference>
<dbReference type="EMBL" id="JAPTNE010000019">
    <property type="protein sequence ID" value="MCZ0808275.1"/>
    <property type="molecule type" value="Genomic_DNA"/>
</dbReference>
<feature type="compositionally biased region" description="Polar residues" evidence="8">
    <location>
        <begin position="350"/>
        <end position="372"/>
    </location>
</feature>
<organism evidence="11 12">
    <name type="scientific">Brevibacillus laterosporus</name>
    <name type="common">Bacillus laterosporus</name>
    <dbReference type="NCBI Taxonomy" id="1465"/>
    <lineage>
        <taxon>Bacteria</taxon>
        <taxon>Bacillati</taxon>
        <taxon>Bacillota</taxon>
        <taxon>Bacilli</taxon>
        <taxon>Bacillales</taxon>
        <taxon>Paenibacillaceae</taxon>
        <taxon>Brevibacillus</taxon>
    </lineage>
</organism>
<evidence type="ECO:0000256" key="6">
    <source>
        <dbReference type="ARBA" id="ARBA00023125"/>
    </source>
</evidence>
<evidence type="ECO:0000256" key="1">
    <source>
        <dbReference type="ARBA" id="ARBA00004196"/>
    </source>
</evidence>
<dbReference type="Proteomes" id="UP001077662">
    <property type="component" value="Unassembled WGS sequence"/>
</dbReference>
<dbReference type="InterPro" id="IPR009057">
    <property type="entry name" value="Homeodomain-like_sf"/>
</dbReference>
<evidence type="ECO:0000259" key="10">
    <source>
        <dbReference type="PROSITE" id="PS50983"/>
    </source>
</evidence>
<keyword evidence="6" id="KW-0238">DNA-binding</keyword>
<evidence type="ECO:0000256" key="4">
    <source>
        <dbReference type="ARBA" id="ARBA00022729"/>
    </source>
</evidence>